<dbReference type="KEGG" id="msyr:CXP39_02990"/>
<protein>
    <submittedName>
        <fullName evidence="1">Uncharacterized protein</fullName>
    </submittedName>
</protein>
<gene>
    <name evidence="1" type="ORF">CXP39_02990</name>
</gene>
<reference evidence="1 2" key="1">
    <citation type="submission" date="2017-12" db="EMBL/GenBank/DDBJ databases">
        <title>Mesoplasma syrphidae YJS, Complete Genome.</title>
        <authorList>
            <person name="Knight T.F."/>
            <person name="Citino T."/>
            <person name="Rubinstein R."/>
            <person name="Neuschaefer Z."/>
        </authorList>
    </citation>
    <scope>NUCLEOTIDE SEQUENCE [LARGE SCALE GENOMIC DNA]</scope>
    <source>
        <strain evidence="1 2">YJS</strain>
    </source>
</reference>
<evidence type="ECO:0000313" key="2">
    <source>
        <dbReference type="Proteomes" id="UP000233419"/>
    </source>
</evidence>
<organism evidence="1 2">
    <name type="scientific">Mesoplasma syrphidae</name>
    <dbReference type="NCBI Taxonomy" id="225999"/>
    <lineage>
        <taxon>Bacteria</taxon>
        <taxon>Bacillati</taxon>
        <taxon>Mycoplasmatota</taxon>
        <taxon>Mollicutes</taxon>
        <taxon>Entomoplasmatales</taxon>
        <taxon>Entomoplasmataceae</taxon>
        <taxon>Mesoplasma</taxon>
    </lineage>
</organism>
<dbReference type="AlphaFoldDB" id="A0A2K9BKK1"/>
<keyword evidence="2" id="KW-1185">Reference proteome</keyword>
<sequence length="182" mass="21125">MLKNMVTEEKILSRVFLFKQDSSELIKITKSRPEGSSNDNVQSLITLVTVNCQDYDLRLAKQMVLIPSNFVNDRIKLEWGNDYYTWNDLDIGKFFVTDFNTSNNFKITDSGEAKRFATLNIYEESYNNVANWCMASLNYGYTWYFENGNYYFQLVFLQFCDTGSPQPIAKSTINLGYAVKFS</sequence>
<dbReference type="OrthoDB" id="392947at2"/>
<dbReference type="EMBL" id="CP025257">
    <property type="protein sequence ID" value="AUF83751.1"/>
    <property type="molecule type" value="Genomic_DNA"/>
</dbReference>
<dbReference type="RefSeq" id="WP_027048567.1">
    <property type="nucleotide sequence ID" value="NZ_CP025257.1"/>
</dbReference>
<proteinExistence type="predicted"/>
<dbReference type="Proteomes" id="UP000233419">
    <property type="component" value="Chromosome"/>
</dbReference>
<name>A0A2K9BKK1_9MOLU</name>
<accession>A0A2K9BKK1</accession>
<evidence type="ECO:0000313" key="1">
    <source>
        <dbReference type="EMBL" id="AUF83751.1"/>
    </source>
</evidence>